<dbReference type="AlphaFoldDB" id="A0A1H2LJ59"/>
<sequence>MRLDGLVEAHLVPASSLRADDFDSYFVERRRRLCDLVEDAMGKAVPRDVGHGAEEDSTQFEIAEIEELPDEVD</sequence>
<proteinExistence type="predicted"/>
<dbReference type="STRING" id="158898.SAMN04488548_136435"/>
<feature type="region of interest" description="Disordered" evidence="1">
    <location>
        <begin position="47"/>
        <end position="73"/>
    </location>
</feature>
<evidence type="ECO:0000313" key="3">
    <source>
        <dbReference type="Proteomes" id="UP000183180"/>
    </source>
</evidence>
<reference evidence="2 3" key="1">
    <citation type="submission" date="2016-10" db="EMBL/GenBank/DDBJ databases">
        <authorList>
            <person name="de Groot N.N."/>
        </authorList>
    </citation>
    <scope>NUCLEOTIDE SEQUENCE [LARGE SCALE GENOMIC DNA]</scope>
    <source>
        <strain evidence="2 3">DSM 44215</strain>
    </source>
</reference>
<protein>
    <submittedName>
        <fullName evidence="2">Uncharacterized protein</fullName>
    </submittedName>
</protein>
<dbReference type="Proteomes" id="UP000183180">
    <property type="component" value="Unassembled WGS sequence"/>
</dbReference>
<dbReference type="RefSeq" id="WP_074853809.1">
    <property type="nucleotide sequence ID" value="NZ_FNLM01000036.1"/>
</dbReference>
<accession>A0A1H2LJ59</accession>
<organism evidence="2 3">
    <name type="scientific">Gordonia westfalica</name>
    <dbReference type="NCBI Taxonomy" id="158898"/>
    <lineage>
        <taxon>Bacteria</taxon>
        <taxon>Bacillati</taxon>
        <taxon>Actinomycetota</taxon>
        <taxon>Actinomycetes</taxon>
        <taxon>Mycobacteriales</taxon>
        <taxon>Gordoniaceae</taxon>
        <taxon>Gordonia</taxon>
    </lineage>
</organism>
<name>A0A1H2LJ59_9ACTN</name>
<feature type="compositionally biased region" description="Acidic residues" evidence="1">
    <location>
        <begin position="55"/>
        <end position="73"/>
    </location>
</feature>
<dbReference type="EMBL" id="FNLM01000036">
    <property type="protein sequence ID" value="SDU80844.1"/>
    <property type="molecule type" value="Genomic_DNA"/>
</dbReference>
<evidence type="ECO:0000256" key="1">
    <source>
        <dbReference type="SAM" id="MobiDB-lite"/>
    </source>
</evidence>
<evidence type="ECO:0000313" key="2">
    <source>
        <dbReference type="EMBL" id="SDU80844.1"/>
    </source>
</evidence>
<gene>
    <name evidence="2" type="ORF">SAMN04488548_136435</name>
</gene>